<keyword evidence="9 14" id="KW-0560">Oxidoreductase</keyword>
<evidence type="ECO:0000259" key="17">
    <source>
        <dbReference type="PROSITE" id="PS51384"/>
    </source>
</evidence>
<evidence type="ECO:0000256" key="3">
    <source>
        <dbReference type="ARBA" id="ARBA00022692"/>
    </source>
</evidence>
<dbReference type="InterPro" id="IPR001709">
    <property type="entry name" value="Flavoprot_Pyr_Nucl_cyt_Rdtase"/>
</dbReference>
<comment type="similarity">
    <text evidence="14">Belongs to the NADPH--cytochrome P450 reductase family.</text>
</comment>
<keyword evidence="3" id="KW-0812">Transmembrane</keyword>
<keyword evidence="5 14" id="KW-0274">FAD</keyword>
<dbReference type="InterPro" id="IPR003097">
    <property type="entry name" value="CysJ-like_FAD-binding"/>
</dbReference>
<dbReference type="SUPFAM" id="SSF52343">
    <property type="entry name" value="Ferredoxin reductase-like, C-terminal NADP-linked domain"/>
    <property type="match status" value="1"/>
</dbReference>
<dbReference type="GO" id="GO:0050661">
    <property type="term" value="F:NADP binding"/>
    <property type="evidence" value="ECO:0007669"/>
    <property type="project" value="UniProtKB-UniRule"/>
</dbReference>
<dbReference type="InterPro" id="IPR001094">
    <property type="entry name" value="Flavdoxin-like"/>
</dbReference>
<keyword evidence="19" id="KW-1185">Reference proteome</keyword>
<feature type="binding site" evidence="14">
    <location>
        <position position="497"/>
    </location>
    <ligand>
        <name>FAD</name>
        <dbReference type="ChEBI" id="CHEBI:57692"/>
    </ligand>
</feature>
<reference evidence="18" key="1">
    <citation type="journal article" date="2020" name="Fungal Divers.">
        <title>Resolving the Mortierellaceae phylogeny through synthesis of multi-gene phylogenetics and phylogenomics.</title>
        <authorList>
            <person name="Vandepol N."/>
            <person name="Liber J."/>
            <person name="Desiro A."/>
            <person name="Na H."/>
            <person name="Kennedy M."/>
            <person name="Barry K."/>
            <person name="Grigoriev I.V."/>
            <person name="Miller A.N."/>
            <person name="O'Donnell K."/>
            <person name="Stajich J.E."/>
            <person name="Bonito G."/>
        </authorList>
    </citation>
    <scope>NUCLEOTIDE SEQUENCE</scope>
    <source>
        <strain evidence="18">NVP1</strain>
    </source>
</reference>
<keyword evidence="8" id="KW-1133">Transmembrane helix</keyword>
<feature type="domain" description="Flavodoxin-like" evidence="16">
    <location>
        <begin position="79"/>
        <end position="236"/>
    </location>
</feature>
<feature type="binding site" evidence="14">
    <location>
        <begin position="136"/>
        <end position="139"/>
    </location>
    <ligand>
        <name>FMN</name>
        <dbReference type="ChEBI" id="CHEBI:58210"/>
    </ligand>
</feature>
<proteinExistence type="inferred from homology"/>
<evidence type="ECO:0000256" key="9">
    <source>
        <dbReference type="ARBA" id="ARBA00023002"/>
    </source>
</evidence>
<evidence type="ECO:0000256" key="10">
    <source>
        <dbReference type="ARBA" id="ARBA00023011"/>
    </source>
</evidence>
<dbReference type="GO" id="GO:0050660">
    <property type="term" value="F:flavin adenine dinucleotide binding"/>
    <property type="evidence" value="ECO:0007669"/>
    <property type="project" value="UniProtKB-UniRule"/>
</dbReference>
<dbReference type="GO" id="GO:0005789">
    <property type="term" value="C:endoplasmic reticulum membrane"/>
    <property type="evidence" value="ECO:0007669"/>
    <property type="project" value="UniProtKB-SubCell"/>
</dbReference>
<comment type="similarity">
    <text evidence="14">In the N-terminal section; belongs to the flavodoxin family.</text>
</comment>
<dbReference type="InterPro" id="IPR001433">
    <property type="entry name" value="OxRdtase_FAD/NAD-bd"/>
</dbReference>
<comment type="function">
    <text evidence="14">This enzyme is required for electron transfer from NADP to cytochrome P450 in microsomes. It can also provide electron transfer to heme oxygenase and cytochrome B5. Involved in ergosterol biosynthesis.</text>
</comment>
<dbReference type="GO" id="GO:0003958">
    <property type="term" value="F:NADPH-hemoprotein reductase activity"/>
    <property type="evidence" value="ECO:0007669"/>
    <property type="project" value="UniProtKB-UniRule"/>
</dbReference>
<dbReference type="PANTHER" id="PTHR19384">
    <property type="entry name" value="NITRIC OXIDE SYNTHASE-RELATED"/>
    <property type="match status" value="1"/>
</dbReference>
<evidence type="ECO:0000256" key="8">
    <source>
        <dbReference type="ARBA" id="ARBA00022989"/>
    </source>
</evidence>
<keyword evidence="12 14" id="KW-1207">Sterol metabolism</keyword>
<dbReference type="SUPFAM" id="SSF63380">
    <property type="entry name" value="Riboflavin synthase domain-like"/>
    <property type="match status" value="1"/>
</dbReference>
<dbReference type="InterPro" id="IPR029039">
    <property type="entry name" value="Flavoprotein-like_sf"/>
</dbReference>
<sequence>MSEAVIDTLDLAILGAVLVGSGLYWFKDRLMGSSSSKPAFGKQPLVPMQKPNAPALKINKVVRKTRDFVQKMKETDKTVIFFYGSQTGTAEDYAARLAKEGTQRYNLKTMTADLEDYDMNLLDTLPANHLAFFVLATYGEGEPTDNAVDFWEHLVSNEDVPEFSVGDYEDAEKPLTNLNFVMFGLGNKTYEHYNSVCRRVDEKLTQLGATRIGERGEGDDDGSLEEDFLGWKDDMWKVVCDFMGIDFLAGNSGPRQATYKVQEHTAEEVDQLKKVYYGEHQEPKFMLGSRPTYDSKNPYAAPISVSRELFAASADRHCLHMEVDVAGSGITYQAGDHVAVWPVNAEQEVSKLAAVLNLSDKLDTVITVSNTDPASTKLPFPVPTTYRTILRNYVDITAPPSRAFIGQLTPFAPTSESTKTFGHWAQDKEAFRINVADARRSLGTVLEKILGAGQTMEIPFDLLIENVPRLQARYYSISSSPKFHPTTIHLTAVVLDYKPDVAPEETVYGLATNYLHNCHGRINTMSAIEPKYEISGPKGSYLVGEQGIKVPVHVRHSNFKLPRNASLPVVMVGPGTGVAPFRGFVQDRAQDAKNGKKVGATVLFFGCRREDEDYMYKDEWPELMKDIEGAQVITALSRQPGVPKTYVQHRMMEHKQLIWDLIHKQGGYFYVCGDAKNMAREVNHRLIEIAVECGEMTEEKATNYVKELRSRGRYEEDVWS</sequence>
<keyword evidence="7 14" id="KW-0752">Steroid biosynthesis</keyword>
<keyword evidence="2 14" id="KW-0288">FMN</keyword>
<dbReference type="InterPro" id="IPR023208">
    <property type="entry name" value="P450R"/>
</dbReference>
<dbReference type="HAMAP" id="MF_03212">
    <property type="entry name" value="NCPR"/>
    <property type="match status" value="1"/>
</dbReference>
<comment type="catalytic activity">
    <reaction evidence="14 15">
        <text>2 oxidized [cytochrome P450] + NADPH = 2 reduced [cytochrome P450] + NADP(+) + H(+)</text>
        <dbReference type="Rhea" id="RHEA:24040"/>
        <dbReference type="Rhea" id="RHEA-COMP:14627"/>
        <dbReference type="Rhea" id="RHEA-COMP:14628"/>
        <dbReference type="ChEBI" id="CHEBI:15378"/>
        <dbReference type="ChEBI" id="CHEBI:55376"/>
        <dbReference type="ChEBI" id="CHEBI:57783"/>
        <dbReference type="ChEBI" id="CHEBI:58349"/>
        <dbReference type="ChEBI" id="CHEBI:60344"/>
        <dbReference type="EC" id="1.6.2.4"/>
    </reaction>
</comment>
<evidence type="ECO:0000256" key="5">
    <source>
        <dbReference type="ARBA" id="ARBA00022827"/>
    </source>
</evidence>
<keyword evidence="14" id="KW-0443">Lipid metabolism</keyword>
<name>A0A9P5SPP9_9FUNG</name>
<feature type="binding site" evidence="14">
    <location>
        <position position="719"/>
    </location>
    <ligand>
        <name>FAD</name>
        <dbReference type="ChEBI" id="CHEBI:57692"/>
    </ligand>
</feature>
<feature type="binding site" evidence="14">
    <location>
        <begin position="644"/>
        <end position="648"/>
    </location>
    <ligand>
        <name>NADP(+)</name>
        <dbReference type="ChEBI" id="CHEBI:58349"/>
    </ligand>
</feature>
<evidence type="ECO:0000256" key="15">
    <source>
        <dbReference type="PIRNR" id="PIRNR000208"/>
    </source>
</evidence>
<dbReference type="PANTHER" id="PTHR19384:SF17">
    <property type="entry name" value="NADPH--CYTOCHROME P450 REDUCTASE"/>
    <property type="match status" value="1"/>
</dbReference>
<dbReference type="GO" id="GO:0010181">
    <property type="term" value="F:FMN binding"/>
    <property type="evidence" value="ECO:0007669"/>
    <property type="project" value="UniProtKB-UniRule"/>
</dbReference>
<dbReference type="GO" id="GO:0005886">
    <property type="term" value="C:plasma membrane"/>
    <property type="evidence" value="ECO:0007669"/>
    <property type="project" value="UniProtKB-SubCell"/>
</dbReference>
<evidence type="ECO:0000256" key="1">
    <source>
        <dbReference type="ARBA" id="ARBA00022630"/>
    </source>
</evidence>
<dbReference type="EC" id="1.6.2.4" evidence="14 15"/>
<comment type="cofactor">
    <cofactor evidence="14">
        <name>FMN</name>
        <dbReference type="ChEBI" id="CHEBI:58210"/>
    </cofactor>
    <text evidence="14">Binds 1 FMN per monomer.</text>
</comment>
<dbReference type="InterPro" id="IPR023173">
    <property type="entry name" value="NADPH_Cyt_P450_Rdtase_alpha"/>
</dbReference>
<accession>A0A9P5SPP9</accession>
<dbReference type="CDD" id="cd06204">
    <property type="entry name" value="CYPOR"/>
    <property type="match status" value="1"/>
</dbReference>
<keyword evidence="4 14" id="KW-0256">Endoplasmic reticulum</keyword>
<dbReference type="Pfam" id="PF00667">
    <property type="entry name" value="FAD_binding_1"/>
    <property type="match status" value="1"/>
</dbReference>
<evidence type="ECO:0000256" key="6">
    <source>
        <dbReference type="ARBA" id="ARBA00022857"/>
    </source>
</evidence>
<keyword evidence="10 14" id="KW-0756">Sterol biosynthesis</keyword>
<dbReference type="PRINTS" id="PR00369">
    <property type="entry name" value="FLAVODOXIN"/>
</dbReference>
<feature type="binding site" evidence="14">
    <location>
        <position position="576"/>
    </location>
    <ligand>
        <name>NADP(+)</name>
        <dbReference type="ChEBI" id="CHEBI:58349"/>
    </ligand>
</feature>
<feature type="binding site" evidence="14">
    <location>
        <begin position="509"/>
        <end position="512"/>
    </location>
    <ligand>
        <name>FAD</name>
        <dbReference type="ChEBI" id="CHEBI:57692"/>
    </ligand>
</feature>
<evidence type="ECO:0000256" key="7">
    <source>
        <dbReference type="ARBA" id="ARBA00022955"/>
    </source>
</evidence>
<organism evidence="18 19">
    <name type="scientific">Podila minutissima</name>
    <dbReference type="NCBI Taxonomy" id="64525"/>
    <lineage>
        <taxon>Eukaryota</taxon>
        <taxon>Fungi</taxon>
        <taxon>Fungi incertae sedis</taxon>
        <taxon>Mucoromycota</taxon>
        <taxon>Mortierellomycotina</taxon>
        <taxon>Mortierellomycetes</taxon>
        <taxon>Mortierellales</taxon>
        <taxon>Mortierellaceae</taxon>
        <taxon>Podila</taxon>
    </lineage>
</organism>
<evidence type="ECO:0000256" key="2">
    <source>
        <dbReference type="ARBA" id="ARBA00022643"/>
    </source>
</evidence>
<evidence type="ECO:0000256" key="14">
    <source>
        <dbReference type="HAMAP-Rule" id="MF_03212"/>
    </source>
</evidence>
<keyword evidence="11 14" id="KW-0472">Membrane</keyword>
<evidence type="ECO:0000256" key="11">
    <source>
        <dbReference type="ARBA" id="ARBA00023136"/>
    </source>
</evidence>
<feature type="binding site" evidence="14">
    <location>
        <begin position="85"/>
        <end position="90"/>
    </location>
    <ligand>
        <name>FMN</name>
        <dbReference type="ChEBI" id="CHEBI:58210"/>
    </ligand>
</feature>
<protein>
    <recommendedName>
        <fullName evidence="14 15">NADPH--cytochrome P450 reductase</fullName>
        <shortName evidence="14">CPR</shortName>
        <shortName evidence="14">P450R</shortName>
        <ecNumber evidence="14 15">1.6.2.4</ecNumber>
    </recommendedName>
</protein>
<dbReference type="InterPro" id="IPR017938">
    <property type="entry name" value="Riboflavin_synthase-like_b-brl"/>
</dbReference>
<dbReference type="PROSITE" id="PS50902">
    <property type="entry name" value="FLAVODOXIN_LIKE"/>
    <property type="match status" value="1"/>
</dbReference>
<gene>
    <name evidence="18" type="primary">NCP1_2</name>
    <name evidence="18" type="ORF">BG006_004897</name>
</gene>
<comment type="subcellular location">
    <subcellularLocation>
        <location evidence="14">Endoplasmic reticulum membrane</location>
        <topology evidence="14">Single-pass membrane protein</topology>
        <orientation evidence="14">Cytoplasmic side</orientation>
    </subcellularLocation>
    <subcellularLocation>
        <location evidence="14">Mitochondrion outer membrane</location>
        <topology evidence="14">Single-pass membrane protein</topology>
        <orientation evidence="14">Cytoplasmic side</orientation>
    </subcellularLocation>
    <subcellularLocation>
        <location evidence="14">Cell membrane</location>
        <topology evidence="14">Single-pass membrane protein</topology>
        <orientation evidence="14">Cytoplasmic side</orientation>
    </subcellularLocation>
</comment>
<keyword evidence="13 14" id="KW-0753">Steroid metabolism</keyword>
<feature type="binding site" evidence="14">
    <location>
        <begin position="473"/>
        <end position="476"/>
    </location>
    <ligand>
        <name>FAD</name>
        <dbReference type="ChEBI" id="CHEBI:57692"/>
    </ligand>
</feature>
<evidence type="ECO:0000313" key="18">
    <source>
        <dbReference type="EMBL" id="KAF9332243.1"/>
    </source>
</evidence>
<keyword evidence="1 14" id="KW-0285">Flavoprotein</keyword>
<keyword evidence="14" id="KW-1000">Mitochondrion outer membrane</keyword>
<dbReference type="FunFam" id="3.40.50.80:FF:000001">
    <property type="entry name" value="NADPH--cytochrome P450 reductase 1"/>
    <property type="match status" value="1"/>
</dbReference>
<dbReference type="EMBL" id="JAAAUY010000272">
    <property type="protein sequence ID" value="KAF9332243.1"/>
    <property type="molecule type" value="Genomic_DNA"/>
</dbReference>
<dbReference type="PIRSF" id="PIRSF000208">
    <property type="entry name" value="P450R"/>
    <property type="match status" value="1"/>
</dbReference>
<evidence type="ECO:0000256" key="4">
    <source>
        <dbReference type="ARBA" id="ARBA00022824"/>
    </source>
</evidence>
<feature type="binding site" evidence="14">
    <location>
        <position position="220"/>
    </location>
    <ligand>
        <name>FMN</name>
        <dbReference type="ChEBI" id="CHEBI:58210"/>
    </ligand>
</feature>
<dbReference type="PRINTS" id="PR00371">
    <property type="entry name" value="FPNCR"/>
</dbReference>
<dbReference type="Gene3D" id="3.40.50.80">
    <property type="entry name" value="Nucleotide-binding domain of ferredoxin-NADP reductase (FNR) module"/>
    <property type="match status" value="1"/>
</dbReference>
<keyword evidence="6 14" id="KW-0521">NADP</keyword>
<dbReference type="Proteomes" id="UP000696485">
    <property type="component" value="Unassembled WGS sequence"/>
</dbReference>
<dbReference type="AlphaFoldDB" id="A0A9P5SPP9"/>
<keyword evidence="14" id="KW-0496">Mitochondrion</keyword>
<dbReference type="Pfam" id="PF00175">
    <property type="entry name" value="NAD_binding_1"/>
    <property type="match status" value="1"/>
</dbReference>
<dbReference type="Gene3D" id="3.40.50.360">
    <property type="match status" value="1"/>
</dbReference>
<evidence type="ECO:0000259" key="16">
    <source>
        <dbReference type="PROSITE" id="PS50902"/>
    </source>
</evidence>
<dbReference type="Gene3D" id="1.20.990.10">
    <property type="entry name" value="NADPH-cytochrome p450 Reductase, Chain A, domain 3"/>
    <property type="match status" value="1"/>
</dbReference>
<feature type="binding site" evidence="14">
    <location>
        <position position="681"/>
    </location>
    <ligand>
        <name>NADP(+)</name>
        <dbReference type="ChEBI" id="CHEBI:58349"/>
    </ligand>
</feature>
<comment type="similarity">
    <text evidence="14 15">In the C-terminal section; belongs to the flavoprotein pyridine nucleotide cytochrome reductase family.</text>
</comment>
<dbReference type="Pfam" id="PF00258">
    <property type="entry name" value="Flavodoxin_1"/>
    <property type="match status" value="1"/>
</dbReference>
<dbReference type="Gene3D" id="2.40.30.10">
    <property type="entry name" value="Translation factors"/>
    <property type="match status" value="1"/>
</dbReference>
<dbReference type="GO" id="GO:0005829">
    <property type="term" value="C:cytosol"/>
    <property type="evidence" value="ECO:0007669"/>
    <property type="project" value="TreeGrafter"/>
</dbReference>
<feature type="domain" description="FAD-binding FR-type" evidence="17">
    <location>
        <begin position="296"/>
        <end position="544"/>
    </location>
</feature>
<dbReference type="InterPro" id="IPR017927">
    <property type="entry name" value="FAD-bd_FR_type"/>
</dbReference>
<comment type="caution">
    <text evidence="14">Lacks conserved residue(s) required for the propagation of feature annotation.</text>
</comment>
<comment type="cofactor">
    <cofactor evidence="14">
        <name>FAD</name>
        <dbReference type="ChEBI" id="CHEBI:57692"/>
    </cofactor>
    <text evidence="14">Binds 1 FAD per monomer.</text>
</comment>
<feature type="binding site" evidence="14">
    <location>
        <begin position="185"/>
        <end position="194"/>
    </location>
    <ligand>
        <name>FMN</name>
        <dbReference type="ChEBI" id="CHEBI:58210"/>
    </ligand>
</feature>
<dbReference type="InterPro" id="IPR039261">
    <property type="entry name" value="FNR_nucleotide-bd"/>
</dbReference>
<dbReference type="GO" id="GO:0006696">
    <property type="term" value="P:ergosterol biosynthetic process"/>
    <property type="evidence" value="ECO:0007669"/>
    <property type="project" value="UniProtKB-UniRule"/>
</dbReference>
<evidence type="ECO:0000256" key="12">
    <source>
        <dbReference type="ARBA" id="ARBA00023166"/>
    </source>
</evidence>
<keyword evidence="14" id="KW-0444">Lipid biosynthesis</keyword>
<dbReference type="FunFam" id="3.40.50.360:FF:000024">
    <property type="entry name" value="NADPH--cytochrome P450 reductase"/>
    <property type="match status" value="1"/>
</dbReference>
<dbReference type="GO" id="GO:0005741">
    <property type="term" value="C:mitochondrial outer membrane"/>
    <property type="evidence" value="ECO:0007669"/>
    <property type="project" value="UniProtKB-SubCell"/>
</dbReference>
<dbReference type="SUPFAM" id="SSF52218">
    <property type="entry name" value="Flavoproteins"/>
    <property type="match status" value="1"/>
</dbReference>
<keyword evidence="14" id="KW-1003">Cell membrane</keyword>
<dbReference type="InterPro" id="IPR008254">
    <property type="entry name" value="Flavodoxin/NO_synth"/>
</dbReference>
<feature type="binding site" evidence="14">
    <location>
        <begin position="637"/>
        <end position="638"/>
    </location>
    <ligand>
        <name>NADP(+)</name>
        <dbReference type="ChEBI" id="CHEBI:58349"/>
    </ligand>
</feature>
<evidence type="ECO:0000256" key="13">
    <source>
        <dbReference type="ARBA" id="ARBA00023221"/>
    </source>
</evidence>
<comment type="caution">
    <text evidence="18">The sequence shown here is derived from an EMBL/GenBank/DDBJ whole genome shotgun (WGS) entry which is preliminary data.</text>
</comment>
<feature type="binding site" evidence="14">
    <location>
        <position position="316"/>
    </location>
    <ligand>
        <name>NADP(+)</name>
        <dbReference type="ChEBI" id="CHEBI:58349"/>
    </ligand>
</feature>
<evidence type="ECO:0000313" key="19">
    <source>
        <dbReference type="Proteomes" id="UP000696485"/>
    </source>
</evidence>
<dbReference type="PROSITE" id="PS51384">
    <property type="entry name" value="FAD_FR"/>
    <property type="match status" value="1"/>
</dbReference>
<feature type="binding site" evidence="14">
    <location>
        <begin position="491"/>
        <end position="493"/>
    </location>
    <ligand>
        <name>FAD</name>
        <dbReference type="ChEBI" id="CHEBI:57692"/>
    </ligand>
</feature>